<dbReference type="EMBL" id="MJFZ01000025">
    <property type="protein sequence ID" value="RAW41765.1"/>
    <property type="molecule type" value="Genomic_DNA"/>
</dbReference>
<dbReference type="VEuPathDB" id="FungiDB:PC110_g2030"/>
<evidence type="ECO:0000313" key="2">
    <source>
        <dbReference type="EMBL" id="RAW41765.1"/>
    </source>
</evidence>
<organism evidence="2 3">
    <name type="scientific">Phytophthora cactorum</name>
    <dbReference type="NCBI Taxonomy" id="29920"/>
    <lineage>
        <taxon>Eukaryota</taxon>
        <taxon>Sar</taxon>
        <taxon>Stramenopiles</taxon>
        <taxon>Oomycota</taxon>
        <taxon>Peronosporomycetes</taxon>
        <taxon>Peronosporales</taxon>
        <taxon>Peronosporaceae</taxon>
        <taxon>Phytophthora</taxon>
    </lineage>
</organism>
<dbReference type="Proteomes" id="UP000251314">
    <property type="component" value="Unassembled WGS sequence"/>
</dbReference>
<evidence type="ECO:0000256" key="1">
    <source>
        <dbReference type="SAM" id="MobiDB-lite"/>
    </source>
</evidence>
<evidence type="ECO:0000313" key="3">
    <source>
        <dbReference type="Proteomes" id="UP000251314"/>
    </source>
</evidence>
<feature type="region of interest" description="Disordered" evidence="1">
    <location>
        <begin position="102"/>
        <end position="139"/>
    </location>
</feature>
<protein>
    <recommendedName>
        <fullName evidence="4">Myb/SANT-like domain-containing protein</fullName>
    </recommendedName>
</protein>
<sequence>MVEDLMRLRYDTFSARFGSAKTNATIGEAWLLLALEMSRLHDKAISTEQCKNKVKWLKRKWAEYNSDMRATGNLELPVVEPPGLALMLEYWASSSGMNGQTLADNEEDTNTAEMEANTSGDTTEAETAPTITAQGKKRKTMADSFEVGMKSKVDSFQAMAAAMTTTAPHSATGDIVSAIDQRFEAMMQS</sequence>
<evidence type="ECO:0008006" key="4">
    <source>
        <dbReference type="Google" id="ProtNLM"/>
    </source>
</evidence>
<dbReference type="AlphaFoldDB" id="A0A329SYU7"/>
<reference evidence="2 3" key="1">
    <citation type="submission" date="2018-01" db="EMBL/GenBank/DDBJ databases">
        <title>Draft genome of the strawberry crown rot pathogen Phytophthora cactorum.</title>
        <authorList>
            <person name="Armitage A.D."/>
            <person name="Lysoe E."/>
            <person name="Nellist C.F."/>
            <person name="Harrison R.J."/>
            <person name="Brurberg M.B."/>
        </authorList>
    </citation>
    <scope>NUCLEOTIDE SEQUENCE [LARGE SCALE GENOMIC DNA]</scope>
    <source>
        <strain evidence="2 3">10300</strain>
    </source>
</reference>
<gene>
    <name evidence="2" type="ORF">PC110_g2030</name>
</gene>
<dbReference type="OrthoDB" id="117366at2759"/>
<name>A0A329SYU7_9STRA</name>
<proteinExistence type="predicted"/>
<comment type="caution">
    <text evidence="2">The sequence shown here is derived from an EMBL/GenBank/DDBJ whole genome shotgun (WGS) entry which is preliminary data.</text>
</comment>
<accession>A0A329SYU7</accession>
<keyword evidence="3" id="KW-1185">Reference proteome</keyword>